<reference evidence="6 7" key="1">
    <citation type="submission" date="2020-08" db="EMBL/GenBank/DDBJ databases">
        <title>Sequencing the genomes of 1000 actinobacteria strains.</title>
        <authorList>
            <person name="Klenk H.-P."/>
        </authorList>
    </citation>
    <scope>NUCLEOTIDE SEQUENCE [LARGE SCALE GENOMIC DNA]</scope>
    <source>
        <strain evidence="6 7">DSM 19081</strain>
    </source>
</reference>
<sequence>MGSTRQDQRLQTLVLLRKVRDRIDREYDRPLDVDQLARGVHLSAGYLSRQFKLSFGESPYSYLMTRRIERAMTLLRRADMTVTDVCFAVGFSSLGTFSTRFAELVGVPPRIYRESAAGALEGVPPCLAKQVSRPIRASSTASSTASSGKLVRNREARDARLPRLVTMNNITIHYTFLPHTDPEASLRFYRDLLGFEVRQDVGYEDMHWITVGPVEQPQTSIVLQPPAVDPGITDQGREVILSLIAKGSFAGMTLAVDDLDAFYQQLESAGADVVQEPIDQDYGGRDCAFRDPAGNLLRISQR</sequence>
<dbReference type="InterPro" id="IPR009057">
    <property type="entry name" value="Homeodomain-like_sf"/>
</dbReference>
<comment type="caution">
    <text evidence="6">The sequence shown here is derived from an EMBL/GenBank/DDBJ whole genome shotgun (WGS) entry which is preliminary data.</text>
</comment>
<accession>A0A839FK49</accession>
<dbReference type="InterPro" id="IPR050204">
    <property type="entry name" value="AraC_XylS_family_regulators"/>
</dbReference>
<dbReference type="CDD" id="cd07263">
    <property type="entry name" value="VOC_like"/>
    <property type="match status" value="1"/>
</dbReference>
<dbReference type="Gene3D" id="1.10.10.60">
    <property type="entry name" value="Homeodomain-like"/>
    <property type="match status" value="2"/>
</dbReference>
<name>A0A839FK49_9MICC</name>
<dbReference type="EMBL" id="JACJIH010000001">
    <property type="protein sequence ID" value="MBA8922218.1"/>
    <property type="molecule type" value="Genomic_DNA"/>
</dbReference>
<feature type="domain" description="HTH araC/xylS-type" evidence="4">
    <location>
        <begin position="17"/>
        <end position="115"/>
    </location>
</feature>
<gene>
    <name evidence="6" type="ORF">HNR24_002151</name>
</gene>
<evidence type="ECO:0000313" key="7">
    <source>
        <dbReference type="Proteomes" id="UP000546252"/>
    </source>
</evidence>
<dbReference type="SUPFAM" id="SSF46689">
    <property type="entry name" value="Homeodomain-like"/>
    <property type="match status" value="2"/>
</dbReference>
<evidence type="ECO:0000256" key="1">
    <source>
        <dbReference type="ARBA" id="ARBA00023015"/>
    </source>
</evidence>
<protein>
    <submittedName>
        <fullName evidence="6">AraC-like DNA-binding protein</fullName>
    </submittedName>
</protein>
<keyword evidence="1" id="KW-0805">Transcription regulation</keyword>
<evidence type="ECO:0000313" key="6">
    <source>
        <dbReference type="EMBL" id="MBA8922218.1"/>
    </source>
</evidence>
<dbReference type="Pfam" id="PF12833">
    <property type="entry name" value="HTH_18"/>
    <property type="match status" value="1"/>
</dbReference>
<dbReference type="PANTHER" id="PTHR46796">
    <property type="entry name" value="HTH-TYPE TRANSCRIPTIONAL ACTIVATOR RHAS-RELATED"/>
    <property type="match status" value="1"/>
</dbReference>
<dbReference type="InterPro" id="IPR029068">
    <property type="entry name" value="Glyas_Bleomycin-R_OHBP_Dase"/>
</dbReference>
<dbReference type="InterPro" id="IPR018060">
    <property type="entry name" value="HTH_AraC"/>
</dbReference>
<proteinExistence type="predicted"/>
<dbReference type="PROSITE" id="PS51819">
    <property type="entry name" value="VOC"/>
    <property type="match status" value="1"/>
</dbReference>
<dbReference type="Gene3D" id="3.10.180.10">
    <property type="entry name" value="2,3-Dihydroxybiphenyl 1,2-Dioxygenase, domain 1"/>
    <property type="match status" value="1"/>
</dbReference>
<feature type="domain" description="VOC" evidence="5">
    <location>
        <begin position="171"/>
        <end position="302"/>
    </location>
</feature>
<evidence type="ECO:0000259" key="4">
    <source>
        <dbReference type="PROSITE" id="PS01124"/>
    </source>
</evidence>
<dbReference type="SMART" id="SM00342">
    <property type="entry name" value="HTH_ARAC"/>
    <property type="match status" value="1"/>
</dbReference>
<dbReference type="Proteomes" id="UP000546252">
    <property type="component" value="Unassembled WGS sequence"/>
</dbReference>
<organism evidence="6 7">
    <name type="scientific">Nesterenkonia jeotgali</name>
    <dbReference type="NCBI Taxonomy" id="317018"/>
    <lineage>
        <taxon>Bacteria</taxon>
        <taxon>Bacillati</taxon>
        <taxon>Actinomycetota</taxon>
        <taxon>Actinomycetes</taxon>
        <taxon>Micrococcales</taxon>
        <taxon>Micrococcaceae</taxon>
        <taxon>Nesterenkonia</taxon>
    </lineage>
</organism>
<dbReference type="PROSITE" id="PS01124">
    <property type="entry name" value="HTH_ARAC_FAMILY_2"/>
    <property type="match status" value="1"/>
</dbReference>
<keyword evidence="3" id="KW-0804">Transcription</keyword>
<dbReference type="Pfam" id="PF00903">
    <property type="entry name" value="Glyoxalase"/>
    <property type="match status" value="1"/>
</dbReference>
<dbReference type="InterPro" id="IPR004360">
    <property type="entry name" value="Glyas_Fos-R_dOase_dom"/>
</dbReference>
<dbReference type="InterPro" id="IPR018062">
    <property type="entry name" value="HTH_AraC-typ_CS"/>
</dbReference>
<evidence type="ECO:0000259" key="5">
    <source>
        <dbReference type="PROSITE" id="PS51819"/>
    </source>
</evidence>
<keyword evidence="2 6" id="KW-0238">DNA-binding</keyword>
<dbReference type="GO" id="GO:0043565">
    <property type="term" value="F:sequence-specific DNA binding"/>
    <property type="evidence" value="ECO:0007669"/>
    <property type="project" value="InterPro"/>
</dbReference>
<dbReference type="InterPro" id="IPR037523">
    <property type="entry name" value="VOC_core"/>
</dbReference>
<dbReference type="SUPFAM" id="SSF54593">
    <property type="entry name" value="Glyoxalase/Bleomycin resistance protein/Dihydroxybiphenyl dioxygenase"/>
    <property type="match status" value="1"/>
</dbReference>
<dbReference type="GO" id="GO:0003700">
    <property type="term" value="F:DNA-binding transcription factor activity"/>
    <property type="evidence" value="ECO:0007669"/>
    <property type="project" value="InterPro"/>
</dbReference>
<evidence type="ECO:0000256" key="3">
    <source>
        <dbReference type="ARBA" id="ARBA00023163"/>
    </source>
</evidence>
<evidence type="ECO:0000256" key="2">
    <source>
        <dbReference type="ARBA" id="ARBA00023125"/>
    </source>
</evidence>
<dbReference type="AlphaFoldDB" id="A0A839FK49"/>
<dbReference type="PROSITE" id="PS00041">
    <property type="entry name" value="HTH_ARAC_FAMILY_1"/>
    <property type="match status" value="1"/>
</dbReference>